<evidence type="ECO:0000256" key="1">
    <source>
        <dbReference type="SAM" id="MobiDB-lite"/>
    </source>
</evidence>
<feature type="compositionally biased region" description="Basic and acidic residues" evidence="1">
    <location>
        <begin position="44"/>
        <end position="53"/>
    </location>
</feature>
<feature type="transmembrane region" description="Helical" evidence="2">
    <location>
        <begin position="120"/>
        <end position="141"/>
    </location>
</feature>
<dbReference type="EMBL" id="CABFNO020001364">
    <property type="protein sequence ID" value="CAG9983518.1"/>
    <property type="molecule type" value="Genomic_DNA"/>
</dbReference>
<keyword evidence="2" id="KW-1133">Transmembrane helix</keyword>
<evidence type="ECO:0000256" key="2">
    <source>
        <dbReference type="SAM" id="Phobius"/>
    </source>
</evidence>
<proteinExistence type="predicted"/>
<comment type="caution">
    <text evidence="3">The sequence shown here is derived from an EMBL/GenBank/DDBJ whole genome shotgun (WGS) entry which is preliminary data.</text>
</comment>
<evidence type="ECO:0000313" key="3">
    <source>
        <dbReference type="EMBL" id="CAG9983518.1"/>
    </source>
</evidence>
<feature type="region of interest" description="Disordered" evidence="1">
    <location>
        <begin position="40"/>
        <end position="67"/>
    </location>
</feature>
<dbReference type="Proteomes" id="UP000754883">
    <property type="component" value="Unassembled WGS sequence"/>
</dbReference>
<name>A0A9N9U7K1_9HYPO</name>
<sequence length="157" mass="17210">MAEEKKNLVPQSLNRLDSSLTVTTIPERAALSNVSTVCASPLDKTPRSSKETGKSNPFETDLEAGTPTRELSNCVTRTQTGQKDCQVWPDKAHWERKAKLNKAKNRTCGCMNRMSKRNRIITKVVIILLIIGLGLGIGFGISKPLGAKIWGDNTKST</sequence>
<organism evidence="3 4">
    <name type="scientific">Clonostachys byssicola</name>
    <dbReference type="NCBI Taxonomy" id="160290"/>
    <lineage>
        <taxon>Eukaryota</taxon>
        <taxon>Fungi</taxon>
        <taxon>Dikarya</taxon>
        <taxon>Ascomycota</taxon>
        <taxon>Pezizomycotina</taxon>
        <taxon>Sordariomycetes</taxon>
        <taxon>Hypocreomycetidae</taxon>
        <taxon>Hypocreales</taxon>
        <taxon>Bionectriaceae</taxon>
        <taxon>Clonostachys</taxon>
    </lineage>
</organism>
<gene>
    <name evidence="3" type="ORF">CBYS24578_00015802</name>
</gene>
<keyword evidence="4" id="KW-1185">Reference proteome</keyword>
<evidence type="ECO:0000313" key="4">
    <source>
        <dbReference type="Proteomes" id="UP000754883"/>
    </source>
</evidence>
<keyword evidence="2" id="KW-0472">Membrane</keyword>
<reference evidence="4" key="1">
    <citation type="submission" date="2019-06" db="EMBL/GenBank/DDBJ databases">
        <authorList>
            <person name="Broberg M."/>
        </authorList>
    </citation>
    <scope>NUCLEOTIDE SEQUENCE [LARGE SCALE GENOMIC DNA]</scope>
</reference>
<dbReference type="OrthoDB" id="5214669at2759"/>
<dbReference type="AlphaFoldDB" id="A0A9N9U7K1"/>
<accession>A0A9N9U7K1</accession>
<keyword evidence="2" id="KW-0812">Transmembrane</keyword>
<reference evidence="3 4" key="2">
    <citation type="submission" date="2021-10" db="EMBL/GenBank/DDBJ databases">
        <authorList>
            <person name="Piombo E."/>
        </authorList>
    </citation>
    <scope>NUCLEOTIDE SEQUENCE [LARGE SCALE GENOMIC DNA]</scope>
</reference>
<protein>
    <submittedName>
        <fullName evidence="3">Uncharacterized protein</fullName>
    </submittedName>
</protein>